<sequence length="857" mass="95591">MPIRKKDTARALALLEEYCTNLRKPEEQLLKTAIQRVMGIFKSNLFEALLDIQGFYEVTLLNTQKSSKQKLEELNHMADKWEKSLSVPNSTCPVEQQREHSSSEPSGRAQAECSANTPENRPAAVHEPTHNGQPQPCMNPALMNTPWYHYQEDDSPLLDQGFPQLTSGLRAPELVHVSQKNLSEIENVHGYVSHSHISPLKANPAPVIINTDTLESLPYVNSTEIEYEFEEITLERGNSGLGFSIAGGTDNPHIGDDPGIFITKIIPGGAAAEDGRLRVNDCILRVNDADVSEVSHSKAVEALKVAGSVVHLYVRRRRPMLETIIELKLIKGPKGLGFSIAGGVGNQHIPGDNSIYVTKIIHGGAAQKDGRLQVGDRLLMVNHYSLEDVSHEEAVGILKNTSDVVTLKVGKPTSVYLSDPYGPPDNMQCKSYGIDCYAVSDLPVASPESYSPLSTHFPREEDVNREPRKVVLHKSTTGLGFNIVGGEDGEGIFVSFILAGGPADLSGELRRGDQILSVNGIDLQGATHEQAAAALKGAGQVVTIIAQYRPEEYGRFEAKIHDLREQMMNHSMSSGSGSLRTNQKRSLYVRALFDYEKSKDSGLPSQGLGFRFGDILHVINASDDEWWQARRVTPHEVNTLMCEHTIDYQEEVILSYEPVMRHEVNYARPVIILGPMKERINDDLISEFPDKFGSCVPHTTRPKRDYEADGRDYHFVMSREQMEKDIQEHKFIEAGQYNDNLYGTSVHSVKYVAERGKHCILDVSGNAIKRLQVAQLYPIAIFIKPKSIDSLMAMNKRLTEEQAQKIFDRAMKLEQEFGEFFTALVQGETLEDIYTHCKQVIEEHSGPYIWIPSKEKV</sequence>
<dbReference type="Pfam" id="PF10608">
    <property type="entry name" value="MAGUK_N_PEST"/>
    <property type="match status" value="1"/>
</dbReference>
<feature type="domain" description="SH3" evidence="9">
    <location>
        <begin position="584"/>
        <end position="650"/>
    </location>
</feature>
<dbReference type="PROSITE" id="PS00856">
    <property type="entry name" value="GUANYLATE_KINASE_1"/>
    <property type="match status" value="1"/>
</dbReference>
<dbReference type="InterPro" id="IPR008145">
    <property type="entry name" value="GK/Ca_channel_bsu"/>
</dbReference>
<dbReference type="Pfam" id="PF09058">
    <property type="entry name" value="L27_1"/>
    <property type="match status" value="1"/>
</dbReference>
<dbReference type="CDD" id="cd06723">
    <property type="entry name" value="PDZ1_Dlg1-2-4-like"/>
    <property type="match status" value="1"/>
</dbReference>
<dbReference type="Pfam" id="PF00018">
    <property type="entry name" value="SH3_1"/>
    <property type="match status" value="1"/>
</dbReference>
<dbReference type="SMART" id="SM00228">
    <property type="entry name" value="PDZ"/>
    <property type="match status" value="3"/>
</dbReference>
<dbReference type="InterPro" id="IPR008144">
    <property type="entry name" value="Guanylate_kin-like_dom"/>
</dbReference>
<dbReference type="GO" id="GO:0097120">
    <property type="term" value="P:receptor localization to synapse"/>
    <property type="evidence" value="ECO:0007669"/>
    <property type="project" value="TreeGrafter"/>
</dbReference>
<feature type="domain" description="PDZ" evidence="11">
    <location>
        <begin position="231"/>
        <end position="318"/>
    </location>
</feature>
<dbReference type="FunFam" id="2.30.42.10:FF:000091">
    <property type="entry name" value="disks large homolog 1 isoform X8"/>
    <property type="match status" value="1"/>
</dbReference>
<dbReference type="InterPro" id="IPR020590">
    <property type="entry name" value="Guanylate_kinase_CS"/>
</dbReference>
<dbReference type="PIRSF" id="PIRSF001741">
    <property type="entry name" value="MAGUK_DLGH"/>
    <property type="match status" value="1"/>
</dbReference>
<dbReference type="Pfam" id="PF00595">
    <property type="entry name" value="PDZ"/>
    <property type="match status" value="3"/>
</dbReference>
<dbReference type="PANTHER" id="PTHR23119:SF6">
    <property type="entry name" value="DISKS LARGE HOMOLOG 2"/>
    <property type="match status" value="1"/>
</dbReference>
<dbReference type="GO" id="GO:0098609">
    <property type="term" value="P:cell-cell adhesion"/>
    <property type="evidence" value="ECO:0007669"/>
    <property type="project" value="TreeGrafter"/>
</dbReference>
<dbReference type="Gene3D" id="2.30.42.10">
    <property type="match status" value="3"/>
</dbReference>
<dbReference type="GeneTree" id="ENSGT00940000155156"/>
<gene>
    <name evidence="13" type="primary">DLG2</name>
</gene>
<dbReference type="InterPro" id="IPR019583">
    <property type="entry name" value="DLG1-4_PDZ_assoc"/>
</dbReference>
<evidence type="ECO:0000256" key="1">
    <source>
        <dbReference type="ARBA" id="ARBA00004202"/>
    </source>
</evidence>
<comment type="similarity">
    <text evidence="2">Belongs to the MAGUK family.</text>
</comment>
<protein>
    <recommendedName>
        <fullName evidence="15">Discs, large homolog 2 (Drosophila)</fullName>
    </recommendedName>
</protein>
<dbReference type="Gene3D" id="2.30.30.40">
    <property type="entry name" value="SH3 Domains"/>
    <property type="match status" value="1"/>
</dbReference>
<dbReference type="SUPFAM" id="SSF101288">
    <property type="entry name" value="L27 domain"/>
    <property type="match status" value="1"/>
</dbReference>
<dbReference type="InterPro" id="IPR015143">
    <property type="entry name" value="L27_1"/>
</dbReference>
<dbReference type="GO" id="GO:0043005">
    <property type="term" value="C:neuron projection"/>
    <property type="evidence" value="ECO:0007669"/>
    <property type="project" value="InterPro"/>
</dbReference>
<evidence type="ECO:0000313" key="13">
    <source>
        <dbReference type="Ensembl" id="ENSACLP00000075406.1"/>
    </source>
</evidence>
<dbReference type="CDD" id="cd11861">
    <property type="entry name" value="SH3_DLG-like"/>
    <property type="match status" value="1"/>
</dbReference>
<dbReference type="AlphaFoldDB" id="A0AAX7VGP4"/>
<dbReference type="SMART" id="SM01277">
    <property type="entry name" value="MAGUK_N_PEST"/>
    <property type="match status" value="1"/>
</dbReference>
<dbReference type="FunFam" id="2.30.42.10:FF:000001">
    <property type="entry name" value="Disks large homolog 1 isoform 2"/>
    <property type="match status" value="1"/>
</dbReference>
<dbReference type="InterPro" id="IPR036028">
    <property type="entry name" value="SH3-like_dom_sf"/>
</dbReference>
<proteinExistence type="inferred from homology"/>
<dbReference type="GO" id="GO:0019901">
    <property type="term" value="F:protein kinase binding"/>
    <property type="evidence" value="ECO:0007669"/>
    <property type="project" value="TreeGrafter"/>
</dbReference>
<dbReference type="GO" id="GO:0016323">
    <property type="term" value="C:basolateral plasma membrane"/>
    <property type="evidence" value="ECO:0007669"/>
    <property type="project" value="TreeGrafter"/>
</dbReference>
<dbReference type="InterPro" id="IPR036034">
    <property type="entry name" value="PDZ_sf"/>
</dbReference>
<dbReference type="InterPro" id="IPR027417">
    <property type="entry name" value="P-loop_NTPase"/>
</dbReference>
<evidence type="ECO:0000259" key="9">
    <source>
        <dbReference type="PROSITE" id="PS50002"/>
    </source>
</evidence>
<dbReference type="Pfam" id="PF10600">
    <property type="entry name" value="PDZ_assoc"/>
    <property type="match status" value="1"/>
</dbReference>
<keyword evidence="14" id="KW-1185">Reference proteome</keyword>
<dbReference type="CDD" id="cd06724">
    <property type="entry name" value="PDZ2_Dlg1-2-4-like"/>
    <property type="match status" value="1"/>
</dbReference>
<evidence type="ECO:0000256" key="5">
    <source>
        <dbReference type="ARBA" id="ARBA00022737"/>
    </source>
</evidence>
<feature type="domain" description="Guanylate kinase-like" evidence="10">
    <location>
        <begin position="667"/>
        <end position="842"/>
    </location>
</feature>
<evidence type="ECO:0008006" key="15">
    <source>
        <dbReference type="Google" id="ProtNLM"/>
    </source>
</evidence>
<dbReference type="GO" id="GO:0099072">
    <property type="term" value="P:regulation of postsynaptic membrane neurotransmitter receptor levels"/>
    <property type="evidence" value="ECO:0007669"/>
    <property type="project" value="TreeGrafter"/>
</dbReference>
<organism evidence="13 14">
    <name type="scientific">Astatotilapia calliptera</name>
    <name type="common">Eastern happy</name>
    <name type="synonym">Chromis callipterus</name>
    <dbReference type="NCBI Taxonomy" id="8154"/>
    <lineage>
        <taxon>Eukaryota</taxon>
        <taxon>Metazoa</taxon>
        <taxon>Chordata</taxon>
        <taxon>Craniata</taxon>
        <taxon>Vertebrata</taxon>
        <taxon>Euteleostomi</taxon>
        <taxon>Actinopterygii</taxon>
        <taxon>Neopterygii</taxon>
        <taxon>Teleostei</taxon>
        <taxon>Neoteleostei</taxon>
        <taxon>Acanthomorphata</taxon>
        <taxon>Ovalentaria</taxon>
        <taxon>Cichlomorphae</taxon>
        <taxon>Cichliformes</taxon>
        <taxon>Cichlidae</taxon>
        <taxon>African cichlids</taxon>
        <taxon>Pseudocrenilabrinae</taxon>
        <taxon>Haplochromini</taxon>
        <taxon>Astatotilapia</taxon>
    </lineage>
</organism>
<dbReference type="SUPFAM" id="SSF52540">
    <property type="entry name" value="P-loop containing nucleoside triphosphate hydrolases"/>
    <property type="match status" value="1"/>
</dbReference>
<keyword evidence="4" id="KW-1003">Cell membrane</keyword>
<dbReference type="InterPro" id="IPR001478">
    <property type="entry name" value="PDZ"/>
</dbReference>
<dbReference type="InterPro" id="IPR050614">
    <property type="entry name" value="Synaptic_Scaffolding_LAP-MAGUK"/>
</dbReference>
<dbReference type="GO" id="GO:0035255">
    <property type="term" value="F:ionotropic glutamate receptor binding"/>
    <property type="evidence" value="ECO:0007669"/>
    <property type="project" value="TreeGrafter"/>
</dbReference>
<keyword evidence="5" id="KW-0677">Repeat</keyword>
<dbReference type="SUPFAM" id="SSF50156">
    <property type="entry name" value="PDZ domain-like"/>
    <property type="match status" value="3"/>
</dbReference>
<dbReference type="CDD" id="cd06795">
    <property type="entry name" value="PDZ3_Dlg1-2-4-like"/>
    <property type="match status" value="1"/>
</dbReference>
<evidence type="ECO:0000259" key="11">
    <source>
        <dbReference type="PROSITE" id="PS50106"/>
    </source>
</evidence>
<evidence type="ECO:0000259" key="12">
    <source>
        <dbReference type="PROSITE" id="PS51022"/>
    </source>
</evidence>
<dbReference type="Ensembl" id="ENSACLT00000049434.1">
    <property type="protein sequence ID" value="ENSACLP00000075406.1"/>
    <property type="gene ID" value="ENSACLG00000024804.2"/>
</dbReference>
<evidence type="ECO:0000256" key="3">
    <source>
        <dbReference type="ARBA" id="ARBA00022443"/>
    </source>
</evidence>
<evidence type="ECO:0000256" key="2">
    <source>
        <dbReference type="ARBA" id="ARBA00007014"/>
    </source>
</evidence>
<comment type="subcellular location">
    <subcellularLocation>
        <location evidence="1">Cell membrane</location>
        <topology evidence="1">Peripheral membrane protein</topology>
    </subcellularLocation>
</comment>
<evidence type="ECO:0000256" key="4">
    <source>
        <dbReference type="ARBA" id="ARBA00022475"/>
    </source>
</evidence>
<dbReference type="FunFam" id="2.30.42.10:FF:000002">
    <property type="entry name" value="Disks large homolog 4 isoform 2"/>
    <property type="match status" value="1"/>
</dbReference>
<dbReference type="PANTHER" id="PTHR23119">
    <property type="entry name" value="DISCS LARGE"/>
    <property type="match status" value="1"/>
</dbReference>
<dbReference type="PROSITE" id="PS50002">
    <property type="entry name" value="SH3"/>
    <property type="match status" value="1"/>
</dbReference>
<dbReference type="InterPro" id="IPR004172">
    <property type="entry name" value="L27_dom"/>
</dbReference>
<evidence type="ECO:0000313" key="14">
    <source>
        <dbReference type="Proteomes" id="UP000265100"/>
    </source>
</evidence>
<reference evidence="13" key="3">
    <citation type="submission" date="2025-09" db="UniProtKB">
        <authorList>
            <consortium name="Ensembl"/>
        </authorList>
    </citation>
    <scope>IDENTIFICATION</scope>
</reference>
<dbReference type="Gene3D" id="1.10.287.470">
    <property type="entry name" value="Helix hairpin bin"/>
    <property type="match status" value="1"/>
</dbReference>
<feature type="domain" description="PDZ" evidence="11">
    <location>
        <begin position="469"/>
        <end position="550"/>
    </location>
</feature>
<dbReference type="Gene3D" id="3.40.50.300">
    <property type="entry name" value="P-loop containing nucleotide triphosphate hydrolases"/>
    <property type="match status" value="1"/>
</dbReference>
<dbReference type="FunFam" id="3.40.50.300:FF:001402">
    <property type="entry name" value="Discs, large homolog 3 (Drosophila)"/>
    <property type="match status" value="1"/>
</dbReference>
<dbReference type="PROSITE" id="PS51022">
    <property type="entry name" value="L27"/>
    <property type="match status" value="1"/>
</dbReference>
<dbReference type="InterPro" id="IPR001452">
    <property type="entry name" value="SH3_domain"/>
</dbReference>
<dbReference type="PROSITE" id="PS50106">
    <property type="entry name" value="PDZ"/>
    <property type="match status" value="3"/>
</dbReference>
<dbReference type="CDD" id="cd00071">
    <property type="entry name" value="GMPK"/>
    <property type="match status" value="1"/>
</dbReference>
<dbReference type="GO" id="GO:0045197">
    <property type="term" value="P:establishment or maintenance of epithelial cell apical/basal polarity"/>
    <property type="evidence" value="ECO:0007669"/>
    <property type="project" value="TreeGrafter"/>
</dbReference>
<feature type="domain" description="L27" evidence="12">
    <location>
        <begin position="4"/>
        <end position="64"/>
    </location>
</feature>
<dbReference type="SMART" id="SM00072">
    <property type="entry name" value="GuKc"/>
    <property type="match status" value="1"/>
</dbReference>
<feature type="region of interest" description="Disordered" evidence="8">
    <location>
        <begin position="86"/>
        <end position="138"/>
    </location>
</feature>
<dbReference type="InterPro" id="IPR036892">
    <property type="entry name" value="L27_dom_sf"/>
</dbReference>
<dbReference type="GO" id="GO:0043113">
    <property type="term" value="P:receptor clustering"/>
    <property type="evidence" value="ECO:0007669"/>
    <property type="project" value="TreeGrafter"/>
</dbReference>
<dbReference type="FunFam" id="3.30.63.10:FF:000001">
    <property type="entry name" value="Disks large homolog 1 isoform 2"/>
    <property type="match status" value="1"/>
</dbReference>
<reference evidence="13" key="1">
    <citation type="submission" date="2018-05" db="EMBL/GenBank/DDBJ databases">
        <authorList>
            <person name="Datahose"/>
        </authorList>
    </citation>
    <scope>NUCLEOTIDE SEQUENCE</scope>
</reference>
<keyword evidence="6" id="KW-0472">Membrane</keyword>
<evidence type="ECO:0000256" key="8">
    <source>
        <dbReference type="SAM" id="MobiDB-lite"/>
    </source>
</evidence>
<evidence type="ECO:0000256" key="7">
    <source>
        <dbReference type="PROSITE-ProRule" id="PRU00192"/>
    </source>
</evidence>
<dbReference type="GO" id="GO:0007268">
    <property type="term" value="P:chemical synaptic transmission"/>
    <property type="evidence" value="ECO:0007669"/>
    <property type="project" value="InterPro"/>
</dbReference>
<dbReference type="GO" id="GO:0098839">
    <property type="term" value="C:postsynaptic density membrane"/>
    <property type="evidence" value="ECO:0007669"/>
    <property type="project" value="TreeGrafter"/>
</dbReference>
<dbReference type="InterPro" id="IPR016313">
    <property type="entry name" value="DLG1-like"/>
</dbReference>
<name>A0AAX7VGP4_ASTCA</name>
<reference evidence="13" key="2">
    <citation type="submission" date="2025-08" db="UniProtKB">
        <authorList>
            <consortium name="Ensembl"/>
        </authorList>
    </citation>
    <scope>IDENTIFICATION</scope>
</reference>
<evidence type="ECO:0000256" key="6">
    <source>
        <dbReference type="ARBA" id="ARBA00023136"/>
    </source>
</evidence>
<evidence type="ECO:0000259" key="10">
    <source>
        <dbReference type="PROSITE" id="PS50052"/>
    </source>
</evidence>
<feature type="domain" description="PDZ" evidence="11">
    <location>
        <begin position="326"/>
        <end position="413"/>
    </location>
</feature>
<dbReference type="PROSITE" id="PS50052">
    <property type="entry name" value="GUANYLATE_KINASE_2"/>
    <property type="match status" value="1"/>
</dbReference>
<dbReference type="Gene3D" id="3.30.63.10">
    <property type="entry name" value="Guanylate Kinase phosphate binding domain"/>
    <property type="match status" value="1"/>
</dbReference>
<dbReference type="InterPro" id="IPR019590">
    <property type="entry name" value="DLG1_PEST_dom"/>
</dbReference>
<dbReference type="GO" id="GO:0031594">
    <property type="term" value="C:neuromuscular junction"/>
    <property type="evidence" value="ECO:0007669"/>
    <property type="project" value="InterPro"/>
</dbReference>
<dbReference type="Pfam" id="PF00625">
    <property type="entry name" value="Guanylate_kin"/>
    <property type="match status" value="1"/>
</dbReference>
<dbReference type="Proteomes" id="UP000265100">
    <property type="component" value="Chromosome 10"/>
</dbReference>
<keyword evidence="3 7" id="KW-0728">SH3 domain</keyword>
<dbReference type="SUPFAM" id="SSF50044">
    <property type="entry name" value="SH3-domain"/>
    <property type="match status" value="1"/>
</dbReference>
<accession>A0AAX7VGP4</accession>